<dbReference type="Proteomes" id="UP000700596">
    <property type="component" value="Unassembled WGS sequence"/>
</dbReference>
<comment type="similarity">
    <text evidence="2">Belongs to the ustYa family.</text>
</comment>
<dbReference type="GO" id="GO:0043386">
    <property type="term" value="P:mycotoxin biosynthetic process"/>
    <property type="evidence" value="ECO:0007669"/>
    <property type="project" value="InterPro"/>
</dbReference>
<gene>
    <name evidence="3" type="ORF">B0J11DRAFT_424681</name>
</gene>
<keyword evidence="4" id="KW-1185">Reference proteome</keyword>
<dbReference type="PANTHER" id="PTHR33365">
    <property type="entry name" value="YALI0B05434P"/>
    <property type="match status" value="1"/>
</dbReference>
<dbReference type="Pfam" id="PF11807">
    <property type="entry name" value="UstYa"/>
    <property type="match status" value="1"/>
</dbReference>
<evidence type="ECO:0000256" key="1">
    <source>
        <dbReference type="ARBA" id="ARBA00004685"/>
    </source>
</evidence>
<dbReference type="InterPro" id="IPR021765">
    <property type="entry name" value="UstYa-like"/>
</dbReference>
<feature type="non-terminal residue" evidence="3">
    <location>
        <position position="1"/>
    </location>
</feature>
<comment type="caution">
    <text evidence="3">The sequence shown here is derived from an EMBL/GenBank/DDBJ whole genome shotgun (WGS) entry which is preliminary data.</text>
</comment>
<evidence type="ECO:0000313" key="3">
    <source>
        <dbReference type="EMBL" id="KAH7134929.1"/>
    </source>
</evidence>
<evidence type="ECO:0000256" key="2">
    <source>
        <dbReference type="ARBA" id="ARBA00035112"/>
    </source>
</evidence>
<dbReference type="OrthoDB" id="3687641at2759"/>
<accession>A0A9P9IYA7</accession>
<dbReference type="AlphaFoldDB" id="A0A9P9IYA7"/>
<evidence type="ECO:0008006" key="5">
    <source>
        <dbReference type="Google" id="ProtNLM"/>
    </source>
</evidence>
<dbReference type="PANTHER" id="PTHR33365:SF4">
    <property type="entry name" value="CYCLOCHLOROTINE BIOSYNTHESIS PROTEIN O"/>
    <property type="match status" value="1"/>
</dbReference>
<evidence type="ECO:0000313" key="4">
    <source>
        <dbReference type="Proteomes" id="UP000700596"/>
    </source>
</evidence>
<sequence length="192" mass="22490">APGNQLVDYSVKVFYDDMFNLSPYQGSSTDDLDKMWDDLYGTARTLIDAHSAERLPNKTVRVNSGIHEGEYIVQFEVFHQLHCLNSLRKSIYRDRFPEMNVLNADMTVNKTNVNHYEHCLDRIRQGIMCHADVATIHWDWKDGSQLPFPIPAGRNGINMINMETTHVCRDFERIKRWAMERNLDDWDKDQII</sequence>
<reference evidence="3" key="1">
    <citation type="journal article" date="2021" name="Nat. Commun.">
        <title>Genetic determinants of endophytism in the Arabidopsis root mycobiome.</title>
        <authorList>
            <person name="Mesny F."/>
            <person name="Miyauchi S."/>
            <person name="Thiergart T."/>
            <person name="Pickel B."/>
            <person name="Atanasova L."/>
            <person name="Karlsson M."/>
            <person name="Huettel B."/>
            <person name="Barry K.W."/>
            <person name="Haridas S."/>
            <person name="Chen C."/>
            <person name="Bauer D."/>
            <person name="Andreopoulos W."/>
            <person name="Pangilinan J."/>
            <person name="LaButti K."/>
            <person name="Riley R."/>
            <person name="Lipzen A."/>
            <person name="Clum A."/>
            <person name="Drula E."/>
            <person name="Henrissat B."/>
            <person name="Kohler A."/>
            <person name="Grigoriev I.V."/>
            <person name="Martin F.M."/>
            <person name="Hacquard S."/>
        </authorList>
    </citation>
    <scope>NUCLEOTIDE SEQUENCE</scope>
    <source>
        <strain evidence="3">MPI-CAGE-CH-0243</strain>
    </source>
</reference>
<protein>
    <recommendedName>
        <fullName evidence="5">Tat pathway signal sequence</fullName>
    </recommendedName>
</protein>
<proteinExistence type="inferred from homology"/>
<dbReference type="EMBL" id="JAGMWT010000002">
    <property type="protein sequence ID" value="KAH7134929.1"/>
    <property type="molecule type" value="Genomic_DNA"/>
</dbReference>
<name>A0A9P9IYA7_9PLEO</name>
<comment type="pathway">
    <text evidence="1">Mycotoxin biosynthesis.</text>
</comment>
<organism evidence="3 4">
    <name type="scientific">Dendryphion nanum</name>
    <dbReference type="NCBI Taxonomy" id="256645"/>
    <lineage>
        <taxon>Eukaryota</taxon>
        <taxon>Fungi</taxon>
        <taxon>Dikarya</taxon>
        <taxon>Ascomycota</taxon>
        <taxon>Pezizomycotina</taxon>
        <taxon>Dothideomycetes</taxon>
        <taxon>Pleosporomycetidae</taxon>
        <taxon>Pleosporales</taxon>
        <taxon>Torulaceae</taxon>
        <taxon>Dendryphion</taxon>
    </lineage>
</organism>